<organism evidence="1">
    <name type="scientific">Arundo donax</name>
    <name type="common">Giant reed</name>
    <name type="synonym">Donax arundinaceus</name>
    <dbReference type="NCBI Taxonomy" id="35708"/>
    <lineage>
        <taxon>Eukaryota</taxon>
        <taxon>Viridiplantae</taxon>
        <taxon>Streptophyta</taxon>
        <taxon>Embryophyta</taxon>
        <taxon>Tracheophyta</taxon>
        <taxon>Spermatophyta</taxon>
        <taxon>Magnoliopsida</taxon>
        <taxon>Liliopsida</taxon>
        <taxon>Poales</taxon>
        <taxon>Poaceae</taxon>
        <taxon>PACMAD clade</taxon>
        <taxon>Arundinoideae</taxon>
        <taxon>Arundineae</taxon>
        <taxon>Arundo</taxon>
    </lineage>
</organism>
<name>A0A0A9AB35_ARUDO</name>
<proteinExistence type="predicted"/>
<accession>A0A0A9AB35</accession>
<dbReference type="EMBL" id="GBRH01248991">
    <property type="protein sequence ID" value="JAD48904.1"/>
    <property type="molecule type" value="Transcribed_RNA"/>
</dbReference>
<reference evidence="1" key="2">
    <citation type="journal article" date="2015" name="Data Brief">
        <title>Shoot transcriptome of the giant reed, Arundo donax.</title>
        <authorList>
            <person name="Barrero R.A."/>
            <person name="Guerrero F.D."/>
            <person name="Moolhuijzen P."/>
            <person name="Goolsby J.A."/>
            <person name="Tidwell J."/>
            <person name="Bellgard S.E."/>
            <person name="Bellgard M.I."/>
        </authorList>
    </citation>
    <scope>NUCLEOTIDE SEQUENCE</scope>
    <source>
        <tissue evidence="1">Shoot tissue taken approximately 20 cm above the soil surface</tissue>
    </source>
</reference>
<reference evidence="1" key="1">
    <citation type="submission" date="2014-09" db="EMBL/GenBank/DDBJ databases">
        <authorList>
            <person name="Magalhaes I.L.F."/>
            <person name="Oliveira U."/>
            <person name="Santos F.R."/>
            <person name="Vidigal T.H.D.A."/>
            <person name="Brescovit A.D."/>
            <person name="Santos A.J."/>
        </authorList>
    </citation>
    <scope>NUCLEOTIDE SEQUENCE</scope>
    <source>
        <tissue evidence="1">Shoot tissue taken approximately 20 cm above the soil surface</tissue>
    </source>
</reference>
<evidence type="ECO:0000313" key="1">
    <source>
        <dbReference type="EMBL" id="JAD48904.1"/>
    </source>
</evidence>
<dbReference type="AlphaFoldDB" id="A0A0A9AB35"/>
<protein>
    <submittedName>
        <fullName evidence="1">Uncharacterized protein</fullName>
    </submittedName>
</protein>
<sequence length="67" mass="7219">MMETSTTPPSTPSGRIVRLFATAAANRRPGLRPGSWCQATMRLSLNAPNGGLGDHHLSSCDEEIHCR</sequence>